<dbReference type="EMBL" id="CP001510">
    <property type="protein sequence ID" value="ACS41705.1"/>
    <property type="molecule type" value="Genomic_DNA"/>
</dbReference>
<proteinExistence type="predicted"/>
<dbReference type="HOGENOM" id="CLU_3422963_0_0_5"/>
<evidence type="ECO:0000313" key="1">
    <source>
        <dbReference type="EMBL" id="ACS41705.1"/>
    </source>
</evidence>
<dbReference type="Proteomes" id="UP000009081">
    <property type="component" value="Chromosome"/>
</dbReference>
<dbReference type="STRING" id="272630.MexAM1_META1p4031"/>
<sequence>MRDELDAKGITFDDAVTAALIFG</sequence>
<keyword evidence="2" id="KW-1185">Reference proteome</keyword>
<reference evidence="1 2" key="1">
    <citation type="journal article" date="2009" name="PLoS ONE">
        <title>Methylobacterium genome sequences: a reference blueprint to investigate microbial metabolism of C1 compounds from natural and industrial sources.</title>
        <authorList>
            <person name="Vuilleumier S."/>
            <person name="Chistoserdova L."/>
            <person name="Lee M.-C."/>
            <person name="Bringel F."/>
            <person name="Lajus A."/>
            <person name="Zhou Y."/>
            <person name="Gourion B."/>
            <person name="Barbe V."/>
            <person name="Chang J."/>
            <person name="Cruveiller S."/>
            <person name="Dossat C."/>
            <person name="Gillett W."/>
            <person name="Gruffaz C."/>
            <person name="Haugen E."/>
            <person name="Hourcade E."/>
            <person name="Levy R."/>
            <person name="Mangenot S."/>
            <person name="Muller E."/>
            <person name="Nadalig T."/>
            <person name="Pagni M."/>
            <person name="Penny C."/>
            <person name="Peyraud R."/>
            <person name="Robinson D.G."/>
            <person name="Roche D."/>
            <person name="Rouy Z."/>
            <person name="Saenampechek C."/>
            <person name="Salvignol G."/>
            <person name="Vallenet D."/>
            <person name="Wu Z."/>
            <person name="Marx C.J."/>
            <person name="Vorholt J.A."/>
            <person name="Olson M.V."/>
            <person name="Kaul R."/>
            <person name="Weissenbach J."/>
            <person name="Medigue C."/>
            <person name="Lidstrom M.E."/>
        </authorList>
    </citation>
    <scope>NUCLEOTIDE SEQUENCE [LARGE SCALE GENOMIC DNA]</scope>
    <source>
        <strain evidence="2">ATCC 14718 / DSM 1338 / JCM 2805 / NCIMB 9133 / AM1</strain>
    </source>
</reference>
<dbReference type="AlphaFoldDB" id="C5B1A4"/>
<accession>C5B1A4</accession>
<gene>
    <name evidence="1" type="ordered locus">MexAM1_META1p4031</name>
</gene>
<dbReference type="KEGG" id="mea:Mex_1p4031"/>
<protein>
    <submittedName>
        <fullName evidence="1">Uncharacterized protein</fullName>
    </submittedName>
</protein>
<evidence type="ECO:0000313" key="2">
    <source>
        <dbReference type="Proteomes" id="UP000009081"/>
    </source>
</evidence>
<organism evidence="1 2">
    <name type="scientific">Methylorubrum extorquens (strain ATCC 14718 / DSM 1338 / JCM 2805 / NCIMB 9133 / AM1)</name>
    <name type="common">Methylobacterium extorquens</name>
    <dbReference type="NCBI Taxonomy" id="272630"/>
    <lineage>
        <taxon>Bacteria</taxon>
        <taxon>Pseudomonadati</taxon>
        <taxon>Pseudomonadota</taxon>
        <taxon>Alphaproteobacteria</taxon>
        <taxon>Hyphomicrobiales</taxon>
        <taxon>Methylobacteriaceae</taxon>
        <taxon>Methylorubrum</taxon>
    </lineage>
</organism>
<name>C5B1A4_METEA</name>